<dbReference type="InterPro" id="IPR002328">
    <property type="entry name" value="ADH_Zn_CS"/>
</dbReference>
<evidence type="ECO:0000256" key="1">
    <source>
        <dbReference type="ARBA" id="ARBA00022723"/>
    </source>
</evidence>
<dbReference type="SMART" id="SM00829">
    <property type="entry name" value="PKS_ER"/>
    <property type="match status" value="1"/>
</dbReference>
<dbReference type="InterPro" id="IPR013149">
    <property type="entry name" value="ADH-like_C"/>
</dbReference>
<keyword evidence="7" id="KW-1185">Reference proteome</keyword>
<dbReference type="CDD" id="cd08254">
    <property type="entry name" value="hydroxyacyl_CoA_DH"/>
    <property type="match status" value="1"/>
</dbReference>
<accession>A0A1N7JZK6</accession>
<dbReference type="GO" id="GO:0016491">
    <property type="term" value="F:oxidoreductase activity"/>
    <property type="evidence" value="ECO:0007669"/>
    <property type="project" value="UniProtKB-KW"/>
</dbReference>
<name>A0A1N7JZK6_9BACL</name>
<organism evidence="6 7">
    <name type="scientific">Alicyclobacillus vulcanalis</name>
    <dbReference type="NCBI Taxonomy" id="252246"/>
    <lineage>
        <taxon>Bacteria</taxon>
        <taxon>Bacillati</taxon>
        <taxon>Bacillota</taxon>
        <taxon>Bacilli</taxon>
        <taxon>Bacillales</taxon>
        <taxon>Alicyclobacillaceae</taxon>
        <taxon>Alicyclobacillus</taxon>
    </lineage>
</organism>
<dbReference type="Pfam" id="PF00107">
    <property type="entry name" value="ADH_zinc_N"/>
    <property type="match status" value="1"/>
</dbReference>
<dbReference type="PANTHER" id="PTHR43401:SF5">
    <property type="entry name" value="ALCOHOL DEHYDROGENASE-RELATED"/>
    <property type="match status" value="1"/>
</dbReference>
<dbReference type="SUPFAM" id="SSF51735">
    <property type="entry name" value="NAD(P)-binding Rossmann-fold domains"/>
    <property type="match status" value="1"/>
</dbReference>
<sequence>MTMRALVFDPEAGLRVADVPQPQPAPGEILVRVEACGICGSDRQLVRGEGAPLGTSYPVVLGHEIAGRVAALGEGVSGFAPGEAVVVHPFVPCGQCAACARGEEHLCPHQGVLGFTRPGGDAEYVAVPAANVIRRPDGIDPAEAAILVDAYATPYRALVSAGLQGEEAVLVIGTGGLGLAAIQIAKALGAPQVAVLSRREDAGALALVSGADEFVTLADDPRQAARKLRRMAKGGVGLALDTSGFADGIAFALDVLRPGGKLVTVAMPAADLPVPFAKLARRGIAIQGSFGSRRGDVEALLEMAADGRVQPDVVAGRRLALEEAVDAILHPFFGRDVVVFETSN</sequence>
<dbReference type="InterPro" id="IPR020843">
    <property type="entry name" value="ER"/>
</dbReference>
<keyword evidence="3" id="KW-0560">Oxidoreductase</keyword>
<keyword evidence="2 4" id="KW-0862">Zinc</keyword>
<protein>
    <submittedName>
        <fullName evidence="6">Alcohol dehydrogenase/alcohol dehydrogenase, propanol-preferring</fullName>
    </submittedName>
</protein>
<dbReference type="Gene3D" id="3.90.180.10">
    <property type="entry name" value="Medium-chain alcohol dehydrogenases, catalytic domain"/>
    <property type="match status" value="1"/>
</dbReference>
<dbReference type="EMBL" id="FTOO01000001">
    <property type="protein sequence ID" value="SIS54741.1"/>
    <property type="molecule type" value="Genomic_DNA"/>
</dbReference>
<dbReference type="Pfam" id="PF08240">
    <property type="entry name" value="ADH_N"/>
    <property type="match status" value="1"/>
</dbReference>
<evidence type="ECO:0000256" key="4">
    <source>
        <dbReference type="RuleBase" id="RU361277"/>
    </source>
</evidence>
<evidence type="ECO:0000259" key="5">
    <source>
        <dbReference type="SMART" id="SM00829"/>
    </source>
</evidence>
<dbReference type="PANTHER" id="PTHR43401">
    <property type="entry name" value="L-THREONINE 3-DEHYDROGENASE"/>
    <property type="match status" value="1"/>
</dbReference>
<reference evidence="7" key="1">
    <citation type="submission" date="2017-01" db="EMBL/GenBank/DDBJ databases">
        <authorList>
            <person name="Varghese N."/>
            <person name="Submissions S."/>
        </authorList>
    </citation>
    <scope>NUCLEOTIDE SEQUENCE [LARGE SCALE GENOMIC DNA]</scope>
    <source>
        <strain evidence="7">DSM 16176</strain>
    </source>
</reference>
<dbReference type="InterPro" id="IPR013154">
    <property type="entry name" value="ADH-like_N"/>
</dbReference>
<comment type="similarity">
    <text evidence="4">Belongs to the zinc-containing alcohol dehydrogenase family.</text>
</comment>
<dbReference type="PROSITE" id="PS00059">
    <property type="entry name" value="ADH_ZINC"/>
    <property type="match status" value="1"/>
</dbReference>
<dbReference type="SUPFAM" id="SSF50129">
    <property type="entry name" value="GroES-like"/>
    <property type="match status" value="1"/>
</dbReference>
<dbReference type="GO" id="GO:0008270">
    <property type="term" value="F:zinc ion binding"/>
    <property type="evidence" value="ECO:0007669"/>
    <property type="project" value="InterPro"/>
</dbReference>
<evidence type="ECO:0000256" key="2">
    <source>
        <dbReference type="ARBA" id="ARBA00022833"/>
    </source>
</evidence>
<evidence type="ECO:0000313" key="6">
    <source>
        <dbReference type="EMBL" id="SIS54741.1"/>
    </source>
</evidence>
<dbReference type="InterPro" id="IPR011032">
    <property type="entry name" value="GroES-like_sf"/>
</dbReference>
<gene>
    <name evidence="6" type="ORF">SAMN05421799_101263</name>
</gene>
<feature type="domain" description="Enoyl reductase (ER)" evidence="5">
    <location>
        <begin position="13"/>
        <end position="339"/>
    </location>
</feature>
<dbReference type="InterPro" id="IPR036291">
    <property type="entry name" value="NAD(P)-bd_dom_sf"/>
</dbReference>
<evidence type="ECO:0000256" key="3">
    <source>
        <dbReference type="ARBA" id="ARBA00023002"/>
    </source>
</evidence>
<keyword evidence="1 4" id="KW-0479">Metal-binding</keyword>
<dbReference type="STRING" id="252246.SAMN05421799_101263"/>
<dbReference type="AlphaFoldDB" id="A0A1N7JZK6"/>
<dbReference type="Proteomes" id="UP000186156">
    <property type="component" value="Unassembled WGS sequence"/>
</dbReference>
<proteinExistence type="inferred from homology"/>
<dbReference type="InterPro" id="IPR050129">
    <property type="entry name" value="Zn_alcohol_dh"/>
</dbReference>
<dbReference type="Gene3D" id="3.40.50.720">
    <property type="entry name" value="NAD(P)-binding Rossmann-like Domain"/>
    <property type="match status" value="1"/>
</dbReference>
<evidence type="ECO:0000313" key="7">
    <source>
        <dbReference type="Proteomes" id="UP000186156"/>
    </source>
</evidence>
<comment type="cofactor">
    <cofactor evidence="4">
        <name>Zn(2+)</name>
        <dbReference type="ChEBI" id="CHEBI:29105"/>
    </cofactor>
</comment>